<dbReference type="Gene3D" id="3.40.50.1000">
    <property type="entry name" value="HAD superfamily/HAD-like"/>
    <property type="match status" value="1"/>
</dbReference>
<comment type="similarity">
    <text evidence="2">Belongs to the HAD-like hydrolase superfamily. CbbY/CbbZ/Gph/YieH family.</text>
</comment>
<comment type="caution">
    <text evidence="5">The sequence shown here is derived from an EMBL/GenBank/DDBJ whole genome shotgun (WGS) entry which is preliminary data.</text>
</comment>
<dbReference type="GO" id="GO:0046872">
    <property type="term" value="F:metal ion binding"/>
    <property type="evidence" value="ECO:0007669"/>
    <property type="project" value="UniProtKB-KW"/>
</dbReference>
<proteinExistence type="inferred from homology"/>
<dbReference type="SFLD" id="SFLDG01135">
    <property type="entry name" value="C1.5.6:_HAD__Beta-PGM__Phospha"/>
    <property type="match status" value="1"/>
</dbReference>
<dbReference type="Proteomes" id="UP000761264">
    <property type="component" value="Unassembled WGS sequence"/>
</dbReference>
<name>A0A967C2D9_9PROT</name>
<evidence type="ECO:0000256" key="3">
    <source>
        <dbReference type="ARBA" id="ARBA00022723"/>
    </source>
</evidence>
<dbReference type="Gene3D" id="1.10.150.240">
    <property type="entry name" value="Putative phosphatase, domain 2"/>
    <property type="match status" value="1"/>
</dbReference>
<keyword evidence="3" id="KW-0479">Metal-binding</keyword>
<dbReference type="Pfam" id="PF00702">
    <property type="entry name" value="Hydrolase"/>
    <property type="match status" value="1"/>
</dbReference>
<dbReference type="InterPro" id="IPR006439">
    <property type="entry name" value="HAD-SF_hydro_IA"/>
</dbReference>
<dbReference type="AlphaFoldDB" id="A0A967C2D9"/>
<reference evidence="5" key="1">
    <citation type="submission" date="2020-03" db="EMBL/GenBank/DDBJ databases">
        <title>Genome of Pelagibius litoralis DSM 21314T.</title>
        <authorList>
            <person name="Wang G."/>
        </authorList>
    </citation>
    <scope>NUCLEOTIDE SEQUENCE</scope>
    <source>
        <strain evidence="5">DSM 21314</strain>
    </source>
</reference>
<evidence type="ECO:0000313" key="5">
    <source>
        <dbReference type="EMBL" id="NIA68273.1"/>
    </source>
</evidence>
<dbReference type="EMBL" id="JAAQPH010000004">
    <property type="protein sequence ID" value="NIA68273.1"/>
    <property type="molecule type" value="Genomic_DNA"/>
</dbReference>
<dbReference type="RefSeq" id="WP_167222693.1">
    <property type="nucleotide sequence ID" value="NZ_JAAQPH010000004.1"/>
</dbReference>
<keyword evidence="5" id="KW-0378">Hydrolase</keyword>
<dbReference type="InterPro" id="IPR023198">
    <property type="entry name" value="PGP-like_dom2"/>
</dbReference>
<dbReference type="SUPFAM" id="SSF56784">
    <property type="entry name" value="HAD-like"/>
    <property type="match status" value="1"/>
</dbReference>
<dbReference type="GO" id="GO:0016787">
    <property type="term" value="F:hydrolase activity"/>
    <property type="evidence" value="ECO:0007669"/>
    <property type="project" value="UniProtKB-KW"/>
</dbReference>
<dbReference type="SFLD" id="SFLDG01129">
    <property type="entry name" value="C1.5:_HAD__Beta-PGM__Phosphata"/>
    <property type="match status" value="1"/>
</dbReference>
<accession>A0A967C2D9</accession>
<comment type="cofactor">
    <cofactor evidence="1">
        <name>Mg(2+)</name>
        <dbReference type="ChEBI" id="CHEBI:18420"/>
    </cofactor>
</comment>
<dbReference type="InterPro" id="IPR036412">
    <property type="entry name" value="HAD-like_sf"/>
</dbReference>
<evidence type="ECO:0000256" key="1">
    <source>
        <dbReference type="ARBA" id="ARBA00001946"/>
    </source>
</evidence>
<dbReference type="NCBIfam" id="TIGR01509">
    <property type="entry name" value="HAD-SF-IA-v3"/>
    <property type="match status" value="1"/>
</dbReference>
<dbReference type="InterPro" id="IPR023214">
    <property type="entry name" value="HAD_sf"/>
</dbReference>
<dbReference type="PANTHER" id="PTHR46193">
    <property type="entry name" value="6-PHOSPHOGLUCONATE PHOSPHATASE"/>
    <property type="match status" value="1"/>
</dbReference>
<dbReference type="InterPro" id="IPR051600">
    <property type="entry name" value="Beta-PGM-like"/>
</dbReference>
<keyword evidence="6" id="KW-1185">Reference proteome</keyword>
<sequence length="224" mass="23781">MIPALVIFDCDGVLVDSETIANRIMAETITATGVPITYEECRARFVGGTLQRVADTVEQWLGKPLPANWKSDFEVRRNAAFRKGLQPISGVAATIETILQNEIPICVASSGNPDKMELTLGLTGLRGYFGDNIFSANMVARGKPHPDIFLYAAEQMGQMPDTCVVVEDSLLGTTAGMAAGMRVLAYAADNDEDALTAAGGLPFADMAELPGLLGIDEKVPASAD</sequence>
<evidence type="ECO:0000256" key="2">
    <source>
        <dbReference type="ARBA" id="ARBA00006171"/>
    </source>
</evidence>
<evidence type="ECO:0000256" key="4">
    <source>
        <dbReference type="ARBA" id="ARBA00022842"/>
    </source>
</evidence>
<evidence type="ECO:0000313" key="6">
    <source>
        <dbReference type="Proteomes" id="UP000761264"/>
    </source>
</evidence>
<organism evidence="5 6">
    <name type="scientific">Pelagibius litoralis</name>
    <dbReference type="NCBI Taxonomy" id="374515"/>
    <lineage>
        <taxon>Bacteria</taxon>
        <taxon>Pseudomonadati</taxon>
        <taxon>Pseudomonadota</taxon>
        <taxon>Alphaproteobacteria</taxon>
        <taxon>Rhodospirillales</taxon>
        <taxon>Rhodovibrionaceae</taxon>
        <taxon>Pelagibius</taxon>
    </lineage>
</organism>
<dbReference type="SFLD" id="SFLDS00003">
    <property type="entry name" value="Haloacid_Dehalogenase"/>
    <property type="match status" value="1"/>
</dbReference>
<protein>
    <submittedName>
        <fullName evidence="5">HAD family hydrolase</fullName>
    </submittedName>
</protein>
<dbReference type="PANTHER" id="PTHR46193:SF10">
    <property type="entry name" value="6-PHOSPHOGLUCONATE PHOSPHATASE"/>
    <property type="match status" value="1"/>
</dbReference>
<gene>
    <name evidence="5" type="ORF">HBA54_06685</name>
</gene>
<dbReference type="CDD" id="cd07526">
    <property type="entry name" value="HAD_BPGM_like"/>
    <property type="match status" value="1"/>
</dbReference>
<keyword evidence="4" id="KW-0460">Magnesium</keyword>